<keyword evidence="2 9" id="KW-0813">Transport</keyword>
<comment type="function">
    <text evidence="9">Part of the twin-arginine translocation (Tat) system that transports large folded proteins containing a characteristic twin-arginine motif in their signal peptide across membranes. TatA could form the protein-conducting channel of the Tat system.</text>
</comment>
<evidence type="ECO:0000256" key="4">
    <source>
        <dbReference type="ARBA" id="ARBA00022692"/>
    </source>
</evidence>
<evidence type="ECO:0000256" key="5">
    <source>
        <dbReference type="ARBA" id="ARBA00022927"/>
    </source>
</evidence>
<evidence type="ECO:0000256" key="2">
    <source>
        <dbReference type="ARBA" id="ARBA00022448"/>
    </source>
</evidence>
<evidence type="ECO:0000256" key="3">
    <source>
        <dbReference type="ARBA" id="ARBA00022475"/>
    </source>
</evidence>
<keyword evidence="12" id="KW-1185">Reference proteome</keyword>
<evidence type="ECO:0000256" key="8">
    <source>
        <dbReference type="ARBA" id="ARBA00023136"/>
    </source>
</evidence>
<feature type="compositionally biased region" description="Low complexity" evidence="10">
    <location>
        <begin position="61"/>
        <end position="73"/>
    </location>
</feature>
<evidence type="ECO:0000313" key="11">
    <source>
        <dbReference type="EMBL" id="PDT00182.1"/>
    </source>
</evidence>
<keyword evidence="4 9" id="KW-0812">Transmembrane</keyword>
<evidence type="ECO:0000256" key="10">
    <source>
        <dbReference type="SAM" id="MobiDB-lite"/>
    </source>
</evidence>
<dbReference type="InterPro" id="IPR006312">
    <property type="entry name" value="TatA/E"/>
</dbReference>
<keyword evidence="8 9" id="KW-0472">Membrane</keyword>
<comment type="caution">
    <text evidence="11">The sequence shown here is derived from an EMBL/GenBank/DDBJ whole genome shotgun (WGS) entry which is preliminary data.</text>
</comment>
<sequence>MGSLSAWHWLVVLAIIMLLFGRRSISTFLGDVGKGIGGFRREVHELANGAAVHKVTPVADSSPSSVHLSPESPSDNESALSGGRLSPPQS</sequence>
<evidence type="ECO:0000256" key="1">
    <source>
        <dbReference type="ARBA" id="ARBA00004162"/>
    </source>
</evidence>
<evidence type="ECO:0000256" key="6">
    <source>
        <dbReference type="ARBA" id="ARBA00022989"/>
    </source>
</evidence>
<protein>
    <recommendedName>
        <fullName evidence="9">Sec-independent protein translocase protein TatA</fullName>
    </recommendedName>
</protein>
<organism evidence="11 12">
    <name type="scientific">Rhizobium chutanense</name>
    <dbReference type="NCBI Taxonomy" id="2035448"/>
    <lineage>
        <taxon>Bacteria</taxon>
        <taxon>Pseudomonadati</taxon>
        <taxon>Pseudomonadota</taxon>
        <taxon>Alphaproteobacteria</taxon>
        <taxon>Hyphomicrobiales</taxon>
        <taxon>Rhizobiaceae</taxon>
        <taxon>Rhizobium/Agrobacterium group</taxon>
        <taxon>Rhizobium</taxon>
    </lineage>
</organism>
<keyword evidence="3 9" id="KW-1003">Cell membrane</keyword>
<comment type="subcellular location">
    <subcellularLocation>
        <location evidence="1 9">Cell membrane</location>
        <topology evidence="1 9">Single-pass membrane protein</topology>
    </subcellularLocation>
</comment>
<gene>
    <name evidence="9" type="primary">tatA</name>
    <name evidence="11" type="ORF">CO666_32020</name>
</gene>
<dbReference type="PANTHER" id="PTHR42982:SF1">
    <property type="entry name" value="SEC-INDEPENDENT PROTEIN TRANSLOCASE PROTEIN TATA"/>
    <property type="match status" value="1"/>
</dbReference>
<feature type="transmembrane region" description="Helical" evidence="9">
    <location>
        <begin position="6"/>
        <end position="25"/>
    </location>
</feature>
<dbReference type="PANTHER" id="PTHR42982">
    <property type="entry name" value="SEC-INDEPENDENT PROTEIN TRANSLOCASE PROTEIN TATA"/>
    <property type="match status" value="1"/>
</dbReference>
<evidence type="ECO:0000313" key="12">
    <source>
        <dbReference type="Proteomes" id="UP000220768"/>
    </source>
</evidence>
<dbReference type="Pfam" id="PF02416">
    <property type="entry name" value="TatA_B_E"/>
    <property type="match status" value="1"/>
</dbReference>
<dbReference type="GO" id="GO:0043953">
    <property type="term" value="P:protein transport by the Tat complex"/>
    <property type="evidence" value="ECO:0007669"/>
    <property type="project" value="UniProtKB-UniRule"/>
</dbReference>
<feature type="region of interest" description="Disordered" evidence="10">
    <location>
        <begin position="58"/>
        <end position="90"/>
    </location>
</feature>
<name>A0A2A6J2E8_9HYPH</name>
<dbReference type="Gene3D" id="1.20.5.3310">
    <property type="match status" value="1"/>
</dbReference>
<evidence type="ECO:0000256" key="7">
    <source>
        <dbReference type="ARBA" id="ARBA00023010"/>
    </source>
</evidence>
<dbReference type="EMBL" id="NWSV01000047">
    <property type="protein sequence ID" value="PDT00182.1"/>
    <property type="molecule type" value="Genomic_DNA"/>
</dbReference>
<evidence type="ECO:0000256" key="9">
    <source>
        <dbReference type="HAMAP-Rule" id="MF_00236"/>
    </source>
</evidence>
<accession>A0A2A6J2E8</accession>
<dbReference type="AlphaFoldDB" id="A0A2A6J2E8"/>
<keyword evidence="6 9" id="KW-1133">Transmembrane helix</keyword>
<reference evidence="11 12" key="1">
    <citation type="submission" date="2017-09" db="EMBL/GenBank/DDBJ databases">
        <title>Comparative genomics of rhizobia isolated from Phaseolus vulgaris in China.</title>
        <authorList>
            <person name="Tong W."/>
        </authorList>
    </citation>
    <scope>NUCLEOTIDE SEQUENCE [LARGE SCALE GENOMIC DNA]</scope>
    <source>
        <strain evidence="11 12">C5</strain>
    </source>
</reference>
<keyword evidence="7 9" id="KW-0811">Translocation</keyword>
<proteinExistence type="inferred from homology"/>
<comment type="subunit">
    <text evidence="9">The Tat system comprises two distinct complexes: a TatABC complex, containing multiple copies of TatA, TatB and TatC subunits, and a separate TatA complex, containing only TatA subunits. Substrates initially bind to the TatABC complex, which probably triggers association of the separate TatA complex to form the active translocon.</text>
</comment>
<keyword evidence="5 9" id="KW-0653">Protein transport</keyword>
<dbReference type="GO" id="GO:0033281">
    <property type="term" value="C:TAT protein transport complex"/>
    <property type="evidence" value="ECO:0007669"/>
    <property type="project" value="UniProtKB-UniRule"/>
</dbReference>
<dbReference type="Proteomes" id="UP000220768">
    <property type="component" value="Unassembled WGS sequence"/>
</dbReference>
<dbReference type="HAMAP" id="MF_00236">
    <property type="entry name" value="TatA_E"/>
    <property type="match status" value="1"/>
</dbReference>
<dbReference type="InterPro" id="IPR003369">
    <property type="entry name" value="TatA/B/E"/>
</dbReference>
<comment type="similarity">
    <text evidence="9">Belongs to the TatA/E family.</text>
</comment>
<dbReference type="GO" id="GO:0008320">
    <property type="term" value="F:protein transmembrane transporter activity"/>
    <property type="evidence" value="ECO:0007669"/>
    <property type="project" value="UniProtKB-UniRule"/>
</dbReference>